<proteinExistence type="predicted"/>
<organism evidence="2 3">
    <name type="scientific">Phytophthora pseudosyringae</name>
    <dbReference type="NCBI Taxonomy" id="221518"/>
    <lineage>
        <taxon>Eukaryota</taxon>
        <taxon>Sar</taxon>
        <taxon>Stramenopiles</taxon>
        <taxon>Oomycota</taxon>
        <taxon>Peronosporomycetes</taxon>
        <taxon>Peronosporales</taxon>
        <taxon>Peronosporaceae</taxon>
        <taxon>Phytophthora</taxon>
    </lineage>
</organism>
<dbReference type="Proteomes" id="UP000694044">
    <property type="component" value="Unassembled WGS sequence"/>
</dbReference>
<accession>A0A8T1VI39</accession>
<dbReference type="AlphaFoldDB" id="A0A8T1VI39"/>
<keyword evidence="1" id="KW-0175">Coiled coil</keyword>
<dbReference type="OrthoDB" id="109434at2759"/>
<evidence type="ECO:0000313" key="3">
    <source>
        <dbReference type="Proteomes" id="UP000694044"/>
    </source>
</evidence>
<comment type="caution">
    <text evidence="2">The sequence shown here is derived from an EMBL/GenBank/DDBJ whole genome shotgun (WGS) entry which is preliminary data.</text>
</comment>
<reference evidence="2" key="1">
    <citation type="submission" date="2021-02" db="EMBL/GenBank/DDBJ databases">
        <authorList>
            <person name="Palmer J.M."/>
        </authorList>
    </citation>
    <scope>NUCLEOTIDE SEQUENCE</scope>
    <source>
        <strain evidence="2">SCRP734</strain>
    </source>
</reference>
<evidence type="ECO:0000256" key="1">
    <source>
        <dbReference type="SAM" id="Coils"/>
    </source>
</evidence>
<gene>
    <name evidence="2" type="ORF">PHYPSEUDO_006675</name>
</gene>
<protein>
    <submittedName>
        <fullName evidence="2">Uncharacterized protein</fullName>
    </submittedName>
</protein>
<dbReference type="EMBL" id="JAGDFM010000270">
    <property type="protein sequence ID" value="KAG7380905.1"/>
    <property type="molecule type" value="Genomic_DNA"/>
</dbReference>
<sequence length="263" mass="29849">MFDRSPAMIALEAGLKQRTRDLERAHARVAALEEKNALVLGSLDAAEAASDEKMLRICALEEKATRLQLSSKDTKRLKEDRAVRGALEKEMQRLHRQSTDLEDAHKDELDKVKTQHEHELKQAEDRHRQELKQAEECYTQKLKLAEDRHLAMESLLRANRAALNSKETALRVTLARLNALEEETEAKDEDFEDEGASLRAQVQALQRQLGRSLHDIETLTAAVVSIKQRYKDDFALWLESMTEVLAAAPTNRAPPDPPRPFTA</sequence>
<feature type="coiled-coil region" evidence="1">
    <location>
        <begin position="77"/>
        <end position="208"/>
    </location>
</feature>
<name>A0A8T1VI39_9STRA</name>
<keyword evidence="3" id="KW-1185">Reference proteome</keyword>
<evidence type="ECO:0000313" key="2">
    <source>
        <dbReference type="EMBL" id="KAG7380905.1"/>
    </source>
</evidence>